<evidence type="ECO:0000313" key="2">
    <source>
        <dbReference type="EMBL" id="DAF54920.1"/>
    </source>
</evidence>
<evidence type="ECO:0000256" key="1">
    <source>
        <dbReference type="SAM" id="Coils"/>
    </source>
</evidence>
<keyword evidence="1" id="KW-0175">Coiled coil</keyword>
<reference evidence="2" key="1">
    <citation type="journal article" date="2021" name="Proc. Natl. Acad. Sci. U.S.A.">
        <title>A Catalog of Tens of Thousands of Viruses from Human Metagenomes Reveals Hidden Associations with Chronic Diseases.</title>
        <authorList>
            <person name="Tisza M.J."/>
            <person name="Buck C.B."/>
        </authorList>
    </citation>
    <scope>NUCLEOTIDE SEQUENCE</scope>
    <source>
        <strain evidence="2">CtqPo10</strain>
    </source>
</reference>
<dbReference type="EMBL" id="BK032682">
    <property type="protein sequence ID" value="DAF54920.1"/>
    <property type="molecule type" value="Genomic_DNA"/>
</dbReference>
<protein>
    <submittedName>
        <fullName evidence="2">Uncharacterized protein</fullName>
    </submittedName>
</protein>
<sequence>MSDKTVQDLLDKSIKQDVAKQQQNKIQKLQEKVKDIEQNESAQISDMDKKYLKDLKHQWNELFIETVKVKTQYELLIQDVKLMKEITLAINKGDTWKYKLARWLVR</sequence>
<feature type="coiled-coil region" evidence="1">
    <location>
        <begin position="12"/>
        <end position="46"/>
    </location>
</feature>
<organism evidence="2">
    <name type="scientific">Siphoviridae sp. ctqPo10</name>
    <dbReference type="NCBI Taxonomy" id="2827948"/>
    <lineage>
        <taxon>Viruses</taxon>
        <taxon>Duplodnaviria</taxon>
        <taxon>Heunggongvirae</taxon>
        <taxon>Uroviricota</taxon>
        <taxon>Caudoviricetes</taxon>
    </lineage>
</organism>
<proteinExistence type="predicted"/>
<name>A0A8S5SVH0_9CAUD</name>
<accession>A0A8S5SVH0</accession>